<organism evidence="1">
    <name type="scientific">Aliivibrio wodanis</name>
    <dbReference type="NCBI Taxonomy" id="80852"/>
    <lineage>
        <taxon>Bacteria</taxon>
        <taxon>Pseudomonadati</taxon>
        <taxon>Pseudomonadota</taxon>
        <taxon>Gammaproteobacteria</taxon>
        <taxon>Vibrionales</taxon>
        <taxon>Vibrionaceae</taxon>
        <taxon>Aliivibrio</taxon>
    </lineage>
</organism>
<protein>
    <submittedName>
        <fullName evidence="1">Uncharacterized protein</fullName>
    </submittedName>
</protein>
<accession>A0A5Q4ZW57</accession>
<reference evidence="1" key="1">
    <citation type="submission" date="2019-09" db="EMBL/GenBank/DDBJ databases">
        <authorList>
            <person name="Hjerde E."/>
        </authorList>
    </citation>
    <scope>NUCLEOTIDE SEQUENCE</scope>
    <source>
        <strain evidence="1">06/09/160</strain>
    </source>
</reference>
<dbReference type="EMBL" id="LR721750">
    <property type="protein sequence ID" value="VVV04839.1"/>
    <property type="molecule type" value="Genomic_DNA"/>
</dbReference>
<name>A0A5Q4ZW57_9GAMM</name>
<gene>
    <name evidence="1" type="ORF">AW0309160_02248</name>
</gene>
<proteinExistence type="predicted"/>
<dbReference type="AlphaFoldDB" id="A0A5Q4ZW57"/>
<sequence length="57" mass="6785">MNKYKTKLNKAFDFIMEIDKCLTKRDLANYVDAGNESNQYLSIDEQIYLNLMFNVKK</sequence>
<evidence type="ECO:0000313" key="1">
    <source>
        <dbReference type="EMBL" id="VVV04839.1"/>
    </source>
</evidence>